<dbReference type="RefSeq" id="WP_074710738.1">
    <property type="nucleotide sequence ID" value="NZ_FNTV01000001.1"/>
</dbReference>
<proteinExistence type="predicted"/>
<evidence type="ECO:0000313" key="1">
    <source>
        <dbReference type="EMBL" id="SEE20420.1"/>
    </source>
</evidence>
<gene>
    <name evidence="1" type="ORF">SAMN04489740_0876</name>
</gene>
<protein>
    <submittedName>
        <fullName evidence="1">Uncharacterized protein</fullName>
    </submittedName>
</protein>
<dbReference type="EMBL" id="FNTV01000001">
    <property type="protein sequence ID" value="SEE20420.1"/>
    <property type="molecule type" value="Genomic_DNA"/>
</dbReference>
<name>A0A1H5GXM9_9MICC</name>
<dbReference type="Proteomes" id="UP000182725">
    <property type="component" value="Unassembled WGS sequence"/>
</dbReference>
<accession>A0A1H5GXM9</accession>
<sequence length="115" mass="12325">MGIKEWAAKAPVATFGEFVLRKDGVEKLKGFGRESQGLDGVTALVESGEALESRVTLTRLIAIGLFAFAAKKKTGGTSFLLIEGPDFAWTQEVKRGDFEKAQTFAAAVRMASKVA</sequence>
<organism evidence="1 2">
    <name type="scientific">Arthrobacter alpinus</name>
    <dbReference type="NCBI Taxonomy" id="656366"/>
    <lineage>
        <taxon>Bacteria</taxon>
        <taxon>Bacillati</taxon>
        <taxon>Actinomycetota</taxon>
        <taxon>Actinomycetes</taxon>
        <taxon>Micrococcales</taxon>
        <taxon>Micrococcaceae</taxon>
        <taxon>Arthrobacter</taxon>
    </lineage>
</organism>
<reference evidence="1 2" key="1">
    <citation type="submission" date="2016-10" db="EMBL/GenBank/DDBJ databases">
        <authorList>
            <person name="de Groot N.N."/>
        </authorList>
    </citation>
    <scope>NUCLEOTIDE SEQUENCE [LARGE SCALE GENOMIC DNA]</scope>
    <source>
        <strain evidence="1 2">DSM 22274</strain>
    </source>
</reference>
<evidence type="ECO:0000313" key="2">
    <source>
        <dbReference type="Proteomes" id="UP000182725"/>
    </source>
</evidence>
<dbReference type="AlphaFoldDB" id="A0A1H5GXM9"/>